<gene>
    <name evidence="2" type="ORF">GJ743_15700</name>
</gene>
<dbReference type="RefSeq" id="WP_328289264.1">
    <property type="nucleotide sequence ID" value="NZ_BAAAIB010000010.1"/>
</dbReference>
<dbReference type="Gene3D" id="2.30.29.50">
    <property type="entry name" value="Bacterial Pleckstrin homology domain"/>
    <property type="match status" value="1"/>
</dbReference>
<keyword evidence="3" id="KW-1185">Reference proteome</keyword>
<sequence>MIDFQNGTFVKLSKADVASIEPSVRDLYVDGETSMVAAKGMRDFIMFTNKRIIAVNVQGMTGKKRDTTSLPYSKIQVFSIETAGTFDRDAELEIWLSGLGRVRLEFAGNFDVGYLAKLIGWAVL</sequence>
<accession>A0A6I3M9C6</accession>
<reference evidence="2 3" key="1">
    <citation type="submission" date="2019-11" db="EMBL/GenBank/DDBJ databases">
        <title>Agromyces kandeliae sp. nov., isolated from mangrove soil.</title>
        <authorList>
            <person name="Wang R."/>
        </authorList>
    </citation>
    <scope>NUCLEOTIDE SEQUENCE [LARGE SCALE GENOMIC DNA]</scope>
    <source>
        <strain evidence="2 3">JCM 11433</strain>
    </source>
</reference>
<dbReference type="PANTHER" id="PTHR35796">
    <property type="entry name" value="HYPOTHETICAL CYTOSOLIC PROTEIN"/>
    <property type="match status" value="1"/>
</dbReference>
<evidence type="ECO:0000313" key="3">
    <source>
        <dbReference type="Proteomes" id="UP000433071"/>
    </source>
</evidence>
<evidence type="ECO:0000313" key="2">
    <source>
        <dbReference type="EMBL" id="MTH69815.1"/>
    </source>
</evidence>
<name>A0A6I3M9C6_9MICO</name>
<feature type="domain" description="Bacterial Pleckstrin homology" evidence="1">
    <location>
        <begin position="4"/>
        <end position="120"/>
    </location>
</feature>
<evidence type="ECO:0000259" key="1">
    <source>
        <dbReference type="Pfam" id="PF08000"/>
    </source>
</evidence>
<dbReference type="InterPro" id="IPR012544">
    <property type="entry name" value="PHb"/>
</dbReference>
<dbReference type="AlphaFoldDB" id="A0A6I3M9C6"/>
<dbReference type="InterPro" id="IPR037063">
    <property type="entry name" value="PHb_sf"/>
</dbReference>
<dbReference type="EMBL" id="WMLB01000035">
    <property type="protein sequence ID" value="MTH69815.1"/>
    <property type="molecule type" value="Genomic_DNA"/>
</dbReference>
<proteinExistence type="predicted"/>
<dbReference type="PANTHER" id="PTHR35796:SF3">
    <property type="entry name" value="BHLH DOMAIN-CONTAINING PROTEIN"/>
    <property type="match status" value="1"/>
</dbReference>
<dbReference type="SUPFAM" id="SSF50729">
    <property type="entry name" value="PH domain-like"/>
    <property type="match status" value="1"/>
</dbReference>
<dbReference type="Pfam" id="PF08000">
    <property type="entry name" value="bPH_1"/>
    <property type="match status" value="1"/>
</dbReference>
<dbReference type="Proteomes" id="UP000433071">
    <property type="component" value="Unassembled WGS sequence"/>
</dbReference>
<comment type="caution">
    <text evidence="2">The sequence shown here is derived from an EMBL/GenBank/DDBJ whole genome shotgun (WGS) entry which is preliminary data.</text>
</comment>
<dbReference type="CDD" id="cd13225">
    <property type="entry name" value="PH-like_bacteria"/>
    <property type="match status" value="1"/>
</dbReference>
<organism evidence="2 3">
    <name type="scientific">Agromyces bracchium</name>
    <dbReference type="NCBI Taxonomy" id="88376"/>
    <lineage>
        <taxon>Bacteria</taxon>
        <taxon>Bacillati</taxon>
        <taxon>Actinomycetota</taxon>
        <taxon>Actinomycetes</taxon>
        <taxon>Micrococcales</taxon>
        <taxon>Microbacteriaceae</taxon>
        <taxon>Agromyces</taxon>
    </lineage>
</organism>
<protein>
    <submittedName>
        <fullName evidence="2">PH domain-containing protein</fullName>
    </submittedName>
</protein>